<organism evidence="1 2">
    <name type="scientific">Vaccinium darrowii</name>
    <dbReference type="NCBI Taxonomy" id="229202"/>
    <lineage>
        <taxon>Eukaryota</taxon>
        <taxon>Viridiplantae</taxon>
        <taxon>Streptophyta</taxon>
        <taxon>Embryophyta</taxon>
        <taxon>Tracheophyta</taxon>
        <taxon>Spermatophyta</taxon>
        <taxon>Magnoliopsida</taxon>
        <taxon>eudicotyledons</taxon>
        <taxon>Gunneridae</taxon>
        <taxon>Pentapetalae</taxon>
        <taxon>asterids</taxon>
        <taxon>Ericales</taxon>
        <taxon>Ericaceae</taxon>
        <taxon>Vaccinioideae</taxon>
        <taxon>Vaccinieae</taxon>
        <taxon>Vaccinium</taxon>
    </lineage>
</organism>
<gene>
    <name evidence="1" type="ORF">Vadar_009068</name>
</gene>
<reference evidence="1 2" key="1">
    <citation type="journal article" date="2021" name="Hortic Res">
        <title>High-quality reference genome and annotation aids understanding of berry development for evergreen blueberry (Vaccinium darrowii).</title>
        <authorList>
            <person name="Yu J."/>
            <person name="Hulse-Kemp A.M."/>
            <person name="Babiker E."/>
            <person name="Staton M."/>
        </authorList>
    </citation>
    <scope>NUCLEOTIDE SEQUENCE [LARGE SCALE GENOMIC DNA]</scope>
    <source>
        <strain evidence="2">cv. NJ 8807/NJ 8810</strain>
        <tissue evidence="1">Young leaf</tissue>
    </source>
</reference>
<keyword evidence="2" id="KW-1185">Reference proteome</keyword>
<dbReference type="Proteomes" id="UP000828048">
    <property type="component" value="Chromosome 5"/>
</dbReference>
<comment type="caution">
    <text evidence="1">The sequence shown here is derived from an EMBL/GenBank/DDBJ whole genome shotgun (WGS) entry which is preliminary data.</text>
</comment>
<accession>A0ACB7XXU2</accession>
<evidence type="ECO:0000313" key="2">
    <source>
        <dbReference type="Proteomes" id="UP000828048"/>
    </source>
</evidence>
<name>A0ACB7XXU2_9ERIC</name>
<proteinExistence type="predicted"/>
<sequence>METISRTWTTRIAILFIFRLAVYNCTRSPLVKNYVPSSDQARTLFNFNFTEFFHGRTLYVLGDSTVAAGNFMLAKHPYGVDSKDFSVSGEWLPTARFSNGYTIADYLAVRMGSSIPRAFHGFLEEEERRRNLGIFIPPAFSAIVEQEKRRNLGISSPGINFASAGCGILTRTQQIESLYSIVGARRFIINNLAPMGCFPDRKNQSTNICDHVLNRSIGEFNKQLELALRKFKREHDVTIVLADVMKMFFEIVFNPLEFGFTEVYKPCCGEWNSSMKKFQCEERSHYCKNRNEYFFFDGAHTTDKANRLFVDNCLAGRVCYPIHAEI</sequence>
<protein>
    <submittedName>
        <fullName evidence="1">Uncharacterized protein</fullName>
    </submittedName>
</protein>
<dbReference type="EMBL" id="CM037155">
    <property type="protein sequence ID" value="KAH7846042.1"/>
    <property type="molecule type" value="Genomic_DNA"/>
</dbReference>
<evidence type="ECO:0000313" key="1">
    <source>
        <dbReference type="EMBL" id="KAH7846042.1"/>
    </source>
</evidence>